<evidence type="ECO:0000313" key="6">
    <source>
        <dbReference type="EMBL" id="MBB3075449.1"/>
    </source>
</evidence>
<dbReference type="PANTHER" id="PTHR37981">
    <property type="entry name" value="LIPASE 2"/>
    <property type="match status" value="1"/>
</dbReference>
<feature type="signal peptide" evidence="4">
    <location>
        <begin position="1"/>
        <end position="31"/>
    </location>
</feature>
<dbReference type="GO" id="GO:0004806">
    <property type="term" value="F:triacylglycerol lipase activity"/>
    <property type="evidence" value="ECO:0007669"/>
    <property type="project" value="TreeGrafter"/>
</dbReference>
<dbReference type="InterPro" id="IPR013830">
    <property type="entry name" value="SGNH_hydro"/>
</dbReference>
<evidence type="ECO:0000259" key="5">
    <source>
        <dbReference type="Pfam" id="PF13472"/>
    </source>
</evidence>
<dbReference type="CDD" id="cd01823">
    <property type="entry name" value="SEST_like"/>
    <property type="match status" value="1"/>
</dbReference>
<name>A0A7W4ZMX9_9ACTN</name>
<comment type="caution">
    <text evidence="6">The sequence shown here is derived from an EMBL/GenBank/DDBJ whole genome shotgun (WGS) entry which is preliminary data.</text>
</comment>
<feature type="disulfide bond" evidence="2">
    <location>
        <begin position="1199"/>
        <end position="1247"/>
    </location>
</feature>
<dbReference type="InterPro" id="IPR037460">
    <property type="entry name" value="SEST-like"/>
</dbReference>
<dbReference type="Pfam" id="PF13472">
    <property type="entry name" value="Lipase_GDSL_2"/>
    <property type="match status" value="1"/>
</dbReference>
<evidence type="ECO:0000313" key="7">
    <source>
        <dbReference type="Proteomes" id="UP000572907"/>
    </source>
</evidence>
<dbReference type="SUPFAM" id="SSF52266">
    <property type="entry name" value="SGNH hydrolase"/>
    <property type="match status" value="1"/>
</dbReference>
<feature type="disulfide bond" evidence="2">
    <location>
        <begin position="1146"/>
        <end position="1153"/>
    </location>
</feature>
<feature type="region of interest" description="Disordered" evidence="3">
    <location>
        <begin position="1025"/>
        <end position="1047"/>
    </location>
</feature>
<sequence length="1318" mass="140121">MRVLRSARTGIAGLAATAVLTGLIQAAPAFADTSPPDPKSSPKPSGSPSSDPPTRVPDPGKRLGKSWKTSADRAVTTAADSGGFKVLVADSKDAYQWRTVATLAEPGMPADSWIGNSCVMDRDHAAVVYAPRTFTNKPDLMQGGAFTAVVDLKSGRVTKLPFTGSLAYFDPSCNPETRTAAFTAFRDHKTRLVTVDTNGKTTTDTSVTGQVTSAVPVKDGLVGARGGHLVHVDPTNSKLQRLAAADGVPFDIRPTSKGIAFLDRRGETAHAKLWKGRGTPSTLASGKIGDLALEQGTGGRAFLTGDTTNAKLTGTAVARLDVPADTDVSSHGRLAVDPVLMPGVRAGLDRIGNAGKGFTKAEPTPRARTSQDPTDGDPAAPTITSVATATGEKLAQTVADTTSGTGKESFSPALPATGKSGRTPEKSGRAAQAAADPHNPVDTDRWCSIPRNDIKQLALQPTPNQVEWAVNMAIRGELRSKWIKQGGWRSGLGTVDPQGMFPPPTLKGKSGARIPAQVLLGVLAQESNLWQAEGGAIPGQMGNPQAAIAGFYGHKGETSEAYWRINWNLSDCGYGVGQVTDGMRLAGLEKPDETSLPPAKQKAVALDYAVNIAASMYILADKWNQVHTAGQTITVNNDDPSKPENWFAALWNYNLGFNPNNGDGKPWGLGWYNNPANPTYPPSRHPFMSDPRDAAKPQNWPYQEKVMGWSAWSMDTGYSYATDGRQDWPGESGFSSAGFRPAWWINPGQRDRVKPPLDAFCNATNNCDAANPPDCPDAKCYEKYWWRGSNVTWKPNCDADCGNESIKYVTLREEPGRGTRLKHGTPECGAAPAGALIVESLPDNIDTYSDCGSSGTDAGNFQFTFHPNPAATGPGLGPFEAKGDLHQIGGGHGGHFWYTHTRDTAHLGGPGARMTIDGTWTLGRSVEWARVFAHMPDTGAHTQQAHYVIKGVAGGDRHRYVNTHFSKNTWVELGVYRFTGTPRVELTNTTDDGTADEDVAWDAVAFQPLSGKPKHMVVAMGDSYTSGEGSGAYSPESDRGHGKSSWNACRRGDNSWPRKMKLPGQTTSIGELSNNRSATVDFLDVSCSGAKTSQLTTGDPTPWGDMGNYHEKSQIDSGVLSADTTLVMLTIGGNDGDNFTNAITKCYVILGVCDPADYTGRVDQAVEDTGTVIRQIAAAAPNAQIVLMGYPRLVNDEVCVTAGNQALNQLADYVRDKQKAKVAELSKAGTRVAFADAIPAFRGHGICDSDEWINRVVAGPNGDGDFHAGDPANQAPCLPWPGENVCASLESFHPKNAGTAGYARVMEQALAGIGYKGS</sequence>
<dbReference type="RefSeq" id="WP_221298390.1">
    <property type="nucleotide sequence ID" value="NZ_BMUP01000001.1"/>
</dbReference>
<dbReference type="InterPro" id="IPR036514">
    <property type="entry name" value="SGNH_hydro_sf"/>
</dbReference>
<feature type="domain" description="SGNH hydrolase-type esterase" evidence="5">
    <location>
        <begin position="1019"/>
        <end position="1252"/>
    </location>
</feature>
<organism evidence="6 7">
    <name type="scientific">Streptomyces violarus</name>
    <dbReference type="NCBI Taxonomy" id="67380"/>
    <lineage>
        <taxon>Bacteria</taxon>
        <taxon>Bacillati</taxon>
        <taxon>Actinomycetota</taxon>
        <taxon>Actinomycetes</taxon>
        <taxon>Kitasatosporales</taxon>
        <taxon>Streptomycetaceae</taxon>
        <taxon>Streptomyces</taxon>
    </lineage>
</organism>
<dbReference type="GO" id="GO:0019433">
    <property type="term" value="P:triglyceride catabolic process"/>
    <property type="evidence" value="ECO:0007669"/>
    <property type="project" value="TreeGrafter"/>
</dbReference>
<feature type="region of interest" description="Disordered" evidence="3">
    <location>
        <begin position="400"/>
        <end position="441"/>
    </location>
</feature>
<dbReference type="PANTHER" id="PTHR37981:SF1">
    <property type="entry name" value="SGNH HYDROLASE-TYPE ESTERASE DOMAIN-CONTAINING PROTEIN"/>
    <property type="match status" value="1"/>
</dbReference>
<feature type="chain" id="PRO_5030785591" description="SGNH hydrolase-type esterase domain-containing protein" evidence="4">
    <location>
        <begin position="32"/>
        <end position="1318"/>
    </location>
</feature>
<keyword evidence="4" id="KW-0732">Signal</keyword>
<dbReference type="Proteomes" id="UP000572907">
    <property type="component" value="Unassembled WGS sequence"/>
</dbReference>
<dbReference type="EMBL" id="JACHXE010000001">
    <property type="protein sequence ID" value="MBB3075449.1"/>
    <property type="molecule type" value="Genomic_DNA"/>
</dbReference>
<evidence type="ECO:0000256" key="2">
    <source>
        <dbReference type="PIRSR" id="PIRSR637460-2"/>
    </source>
</evidence>
<protein>
    <recommendedName>
        <fullName evidence="5">SGNH hydrolase-type esterase domain-containing protein</fullName>
    </recommendedName>
</protein>
<feature type="region of interest" description="Disordered" evidence="3">
    <location>
        <begin position="352"/>
        <end position="382"/>
    </location>
</feature>
<proteinExistence type="predicted"/>
<evidence type="ECO:0000256" key="1">
    <source>
        <dbReference type="PIRSR" id="PIRSR637460-1"/>
    </source>
</evidence>
<dbReference type="SUPFAM" id="SSF82171">
    <property type="entry name" value="DPP6 N-terminal domain-like"/>
    <property type="match status" value="1"/>
</dbReference>
<reference evidence="6 7" key="1">
    <citation type="submission" date="2020-08" db="EMBL/GenBank/DDBJ databases">
        <title>Genomic Encyclopedia of Type Strains, Phase III (KMG-III): the genomes of soil and plant-associated and newly described type strains.</title>
        <authorList>
            <person name="Whitman W."/>
        </authorList>
    </citation>
    <scope>NUCLEOTIDE SEQUENCE [LARGE SCALE GENOMIC DNA]</scope>
    <source>
        <strain evidence="6 7">CECT 3237</strain>
    </source>
</reference>
<feature type="active site" evidence="1">
    <location>
        <position position="1267"/>
    </location>
</feature>
<gene>
    <name evidence="6" type="ORF">FHS41_001918</name>
</gene>
<evidence type="ECO:0000256" key="4">
    <source>
        <dbReference type="SAM" id="SignalP"/>
    </source>
</evidence>
<feature type="disulfide bond" evidence="2">
    <location>
        <begin position="1049"/>
        <end position="1087"/>
    </location>
</feature>
<keyword evidence="2" id="KW-1015">Disulfide bond</keyword>
<feature type="active site" description="Nucleophile" evidence="1">
    <location>
        <position position="1023"/>
    </location>
</feature>
<keyword evidence="7" id="KW-1185">Reference proteome</keyword>
<accession>A0A7W4ZMX9</accession>
<evidence type="ECO:0000256" key="3">
    <source>
        <dbReference type="SAM" id="MobiDB-lite"/>
    </source>
</evidence>
<feature type="region of interest" description="Disordered" evidence="3">
    <location>
        <begin position="30"/>
        <end position="70"/>
    </location>
</feature>
<dbReference type="Gene3D" id="3.40.50.1110">
    <property type="entry name" value="SGNH hydrolase"/>
    <property type="match status" value="1"/>
</dbReference>